<reference evidence="1" key="1">
    <citation type="submission" date="2022-07" db="EMBL/GenBank/DDBJ databases">
        <title>Complete Genome Sequence of the Radioresistant Bacterium Deinococcus aetherius ST0316, Isolated from the Air Dust collected in Lower Stratosphere above Japan.</title>
        <authorList>
            <person name="Satoh K."/>
            <person name="Hagiwara K."/>
            <person name="Katsumata K."/>
            <person name="Kubo A."/>
            <person name="Yokobori S."/>
            <person name="Yamagishi A."/>
            <person name="Oono Y."/>
            <person name="Narumi I."/>
        </authorList>
    </citation>
    <scope>NUCLEOTIDE SEQUENCE</scope>
    <source>
        <strain evidence="1">ST0316</strain>
    </source>
</reference>
<dbReference type="EMBL" id="AP026560">
    <property type="protein sequence ID" value="BDP41001.1"/>
    <property type="molecule type" value="Genomic_DNA"/>
</dbReference>
<protein>
    <submittedName>
        <fullName evidence="1">Uncharacterized protein</fullName>
    </submittedName>
</protein>
<keyword evidence="2" id="KW-1185">Reference proteome</keyword>
<gene>
    <name evidence="1" type="ORF">DAETH_09700</name>
</gene>
<accession>A0ABM8ABC4</accession>
<proteinExistence type="predicted"/>
<sequence>MTSRRKASLRNKQQGAVGKNIIGERLRLARHHHTPPLTTNALSTLVYERYGLDITPNMISKVEGGFRAAFD</sequence>
<dbReference type="RefSeq" id="WP_264776796.1">
    <property type="nucleotide sequence ID" value="NZ_AP026560.1"/>
</dbReference>
<evidence type="ECO:0000313" key="1">
    <source>
        <dbReference type="EMBL" id="BDP41001.1"/>
    </source>
</evidence>
<evidence type="ECO:0000313" key="2">
    <source>
        <dbReference type="Proteomes" id="UP001064971"/>
    </source>
</evidence>
<organism evidence="1 2">
    <name type="scientific">Deinococcus aetherius</name>
    <dbReference type="NCBI Taxonomy" id="200252"/>
    <lineage>
        <taxon>Bacteria</taxon>
        <taxon>Thermotogati</taxon>
        <taxon>Deinococcota</taxon>
        <taxon>Deinococci</taxon>
        <taxon>Deinococcales</taxon>
        <taxon>Deinococcaceae</taxon>
        <taxon>Deinococcus</taxon>
    </lineage>
</organism>
<name>A0ABM8ABC4_9DEIO</name>
<dbReference type="Proteomes" id="UP001064971">
    <property type="component" value="Chromosome"/>
</dbReference>